<proteinExistence type="predicted"/>
<name>A0A934NJM1_9FLAO</name>
<comment type="caution">
    <text evidence="3">The sequence shown here is derived from an EMBL/GenBank/DDBJ whole genome shotgun (WGS) entry which is preliminary data.</text>
</comment>
<evidence type="ECO:0000256" key="1">
    <source>
        <dbReference type="SAM" id="Coils"/>
    </source>
</evidence>
<gene>
    <name evidence="3" type="ORF">JEM65_19570</name>
</gene>
<protein>
    <recommendedName>
        <fullName evidence="5">Peptidase M23</fullName>
    </recommendedName>
</protein>
<keyword evidence="1" id="KW-0175">Coiled coil</keyword>
<feature type="chain" id="PRO_5038057120" description="Peptidase M23" evidence="2">
    <location>
        <begin position="19"/>
        <end position="123"/>
    </location>
</feature>
<organism evidence="3 4">
    <name type="scientific">Gelidibacter salicanalis</name>
    <dbReference type="NCBI Taxonomy" id="291193"/>
    <lineage>
        <taxon>Bacteria</taxon>
        <taxon>Pseudomonadati</taxon>
        <taxon>Bacteroidota</taxon>
        <taxon>Flavobacteriia</taxon>
        <taxon>Flavobacteriales</taxon>
        <taxon>Flavobacteriaceae</taxon>
        <taxon>Gelidibacter</taxon>
    </lineage>
</organism>
<dbReference type="Proteomes" id="UP000662373">
    <property type="component" value="Unassembled WGS sequence"/>
</dbReference>
<keyword evidence="4" id="KW-1185">Reference proteome</keyword>
<feature type="coiled-coil region" evidence="1">
    <location>
        <begin position="42"/>
        <end position="69"/>
    </location>
</feature>
<dbReference type="EMBL" id="JAEHJZ010000056">
    <property type="protein sequence ID" value="MBJ7882838.1"/>
    <property type="molecule type" value="Genomic_DNA"/>
</dbReference>
<feature type="signal peptide" evidence="2">
    <location>
        <begin position="1"/>
        <end position="18"/>
    </location>
</feature>
<evidence type="ECO:0000313" key="3">
    <source>
        <dbReference type="EMBL" id="MBJ7882838.1"/>
    </source>
</evidence>
<evidence type="ECO:0008006" key="5">
    <source>
        <dbReference type="Google" id="ProtNLM"/>
    </source>
</evidence>
<dbReference type="RefSeq" id="WP_199603207.1">
    <property type="nucleotide sequence ID" value="NZ_JAEHJZ010000056.1"/>
</dbReference>
<reference evidence="3 4" key="1">
    <citation type="submission" date="2020-09" db="EMBL/GenBank/DDBJ databases">
        <title>Draft genome of Gelidibacter salicanalis PAMC21136.</title>
        <authorList>
            <person name="Park H."/>
        </authorList>
    </citation>
    <scope>NUCLEOTIDE SEQUENCE [LARGE SCALE GENOMIC DNA]</scope>
    <source>
        <strain evidence="3 4">PAMC21136</strain>
    </source>
</reference>
<evidence type="ECO:0000256" key="2">
    <source>
        <dbReference type="SAM" id="SignalP"/>
    </source>
</evidence>
<accession>A0A934NJM1</accession>
<keyword evidence="2" id="KW-0732">Signal</keyword>
<evidence type="ECO:0000313" key="4">
    <source>
        <dbReference type="Proteomes" id="UP000662373"/>
    </source>
</evidence>
<sequence>MKPYTILMLMLFSIGSVAQVDYKRQLDSLTTVHKVCTIESTIRNHRVKLDQLKKEKKRLETQLTEVESFKLGRTDAEKEQQLLEVNALLEANAVALTKATVHLTSLINDLVIANEDVKDLQNN</sequence>
<dbReference type="AlphaFoldDB" id="A0A934NJM1"/>